<reference evidence="5 6" key="1">
    <citation type="submission" date="2018-05" db="EMBL/GenBank/DDBJ databases">
        <title>Leucothrix arctica sp. nov., isolated from Arctic seawater.</title>
        <authorList>
            <person name="Choi A."/>
            <person name="Baek K."/>
        </authorList>
    </citation>
    <scope>NUCLEOTIDE SEQUENCE [LARGE SCALE GENOMIC DNA]</scope>
    <source>
        <strain evidence="5 6">IMCC9719</strain>
    </source>
</reference>
<gene>
    <name evidence="5" type="ORF">DKT75_06560</name>
</gene>
<dbReference type="SUPFAM" id="SSF50249">
    <property type="entry name" value="Nucleic acid-binding proteins"/>
    <property type="match status" value="1"/>
</dbReference>
<dbReference type="OrthoDB" id="5625514at2"/>
<dbReference type="GO" id="GO:0003730">
    <property type="term" value="F:mRNA 3'-UTR binding"/>
    <property type="evidence" value="ECO:0007669"/>
    <property type="project" value="TreeGrafter"/>
</dbReference>
<comment type="caution">
    <text evidence="5">The sequence shown here is derived from an EMBL/GenBank/DDBJ whole genome shotgun (WGS) entry which is preliminary data.</text>
</comment>
<comment type="subcellular location">
    <subcellularLocation>
        <location evidence="2">Cytoplasm</location>
    </subcellularLocation>
</comment>
<dbReference type="GO" id="GO:0043488">
    <property type="term" value="P:regulation of mRNA stability"/>
    <property type="evidence" value="ECO:0007669"/>
    <property type="project" value="TreeGrafter"/>
</dbReference>
<keyword evidence="6" id="KW-1185">Reference proteome</keyword>
<dbReference type="GO" id="GO:0005829">
    <property type="term" value="C:cytosol"/>
    <property type="evidence" value="ECO:0007669"/>
    <property type="project" value="UniProtKB-ARBA"/>
</dbReference>
<dbReference type="Gene3D" id="2.40.50.140">
    <property type="entry name" value="Nucleic acid-binding proteins"/>
    <property type="match status" value="1"/>
</dbReference>
<dbReference type="Pfam" id="PF00313">
    <property type="entry name" value="CSD"/>
    <property type="match status" value="1"/>
</dbReference>
<dbReference type="CDD" id="cd04458">
    <property type="entry name" value="CSP_CDS"/>
    <property type="match status" value="1"/>
</dbReference>
<dbReference type="PROSITE" id="PS00352">
    <property type="entry name" value="CSD_1"/>
    <property type="match status" value="1"/>
</dbReference>
<evidence type="ECO:0000313" key="5">
    <source>
        <dbReference type="EMBL" id="PWQ97576.1"/>
    </source>
</evidence>
<proteinExistence type="predicted"/>
<keyword evidence="3" id="KW-1133">Transmembrane helix</keyword>
<dbReference type="InterPro" id="IPR002059">
    <property type="entry name" value="CSP_DNA-bd"/>
</dbReference>
<organism evidence="5 6">
    <name type="scientific">Leucothrix arctica</name>
    <dbReference type="NCBI Taxonomy" id="1481894"/>
    <lineage>
        <taxon>Bacteria</taxon>
        <taxon>Pseudomonadati</taxon>
        <taxon>Pseudomonadota</taxon>
        <taxon>Gammaproteobacteria</taxon>
        <taxon>Thiotrichales</taxon>
        <taxon>Thiotrichaceae</taxon>
        <taxon>Leucothrix</taxon>
    </lineage>
</organism>
<dbReference type="Pfam" id="PF05901">
    <property type="entry name" value="Excalibur"/>
    <property type="match status" value="1"/>
</dbReference>
<dbReference type="InterPro" id="IPR008613">
    <property type="entry name" value="Excalibur_Ca-bd_domain"/>
</dbReference>
<dbReference type="InterPro" id="IPR011129">
    <property type="entry name" value="CSD"/>
</dbReference>
<keyword evidence="3" id="KW-0812">Transmembrane</keyword>
<dbReference type="EMBL" id="QGKL01000019">
    <property type="protein sequence ID" value="PWQ97576.1"/>
    <property type="molecule type" value="Genomic_DNA"/>
</dbReference>
<dbReference type="AlphaFoldDB" id="A0A317CGC8"/>
<dbReference type="PANTHER" id="PTHR12962">
    <property type="entry name" value="CALCIUM-REGULATED HEAT STABLE PROTEIN CRHSP-24-RELATED"/>
    <property type="match status" value="1"/>
</dbReference>
<evidence type="ECO:0000313" key="6">
    <source>
        <dbReference type="Proteomes" id="UP000245506"/>
    </source>
</evidence>
<dbReference type="InterPro" id="IPR019844">
    <property type="entry name" value="CSD_CS"/>
</dbReference>
<dbReference type="InterPro" id="IPR052069">
    <property type="entry name" value="Ca-reg_mRNA-binding_domain"/>
</dbReference>
<dbReference type="Proteomes" id="UP000245506">
    <property type="component" value="Unassembled WGS sequence"/>
</dbReference>
<dbReference type="PROSITE" id="PS51857">
    <property type="entry name" value="CSD_2"/>
    <property type="match status" value="1"/>
</dbReference>
<keyword evidence="1" id="KW-0597">Phosphoprotein</keyword>
<sequence>MEGRLKVWNGDKGFGFISSPGAKDVFVHISALKKMSRRPVVGDVLTFQCHTDNNGKVRATQAQIRGVASTDLTSRSRVSKQLPAQEAQPKSFFSGLLTVLGLIAVAVIGYEVYQRQIVVEVQAQTLVSEASHETPVFTKIVKSQFSCRGKVYCSEVTSCAEAKFYVQNCSGTKMDGDHDGVPCESQWCN</sequence>
<evidence type="ECO:0000256" key="2">
    <source>
        <dbReference type="RuleBase" id="RU000408"/>
    </source>
</evidence>
<feature type="domain" description="CSD" evidence="4">
    <location>
        <begin position="1"/>
        <end position="64"/>
    </location>
</feature>
<name>A0A317CGC8_9GAMM</name>
<evidence type="ECO:0000259" key="4">
    <source>
        <dbReference type="PROSITE" id="PS51857"/>
    </source>
</evidence>
<evidence type="ECO:0000256" key="3">
    <source>
        <dbReference type="SAM" id="Phobius"/>
    </source>
</evidence>
<feature type="transmembrane region" description="Helical" evidence="3">
    <location>
        <begin position="92"/>
        <end position="113"/>
    </location>
</feature>
<dbReference type="InterPro" id="IPR012340">
    <property type="entry name" value="NA-bd_OB-fold"/>
</dbReference>
<accession>A0A317CGC8</accession>
<dbReference type="SMART" id="SM00357">
    <property type="entry name" value="CSP"/>
    <property type="match status" value="1"/>
</dbReference>
<keyword evidence="3" id="KW-0472">Membrane</keyword>
<dbReference type="RefSeq" id="WP_109822618.1">
    <property type="nucleotide sequence ID" value="NZ_QGKL01000019.1"/>
</dbReference>
<dbReference type="SMART" id="SM00894">
    <property type="entry name" value="Excalibur"/>
    <property type="match status" value="1"/>
</dbReference>
<dbReference type="PANTHER" id="PTHR12962:SF1">
    <property type="entry name" value="COLD SHOCK DOMAIN-CONTAINING PROTEIN CG9705"/>
    <property type="match status" value="1"/>
</dbReference>
<evidence type="ECO:0000256" key="1">
    <source>
        <dbReference type="ARBA" id="ARBA00022553"/>
    </source>
</evidence>
<protein>
    <submittedName>
        <fullName evidence="5">Cold-shock protein</fullName>
    </submittedName>
</protein>